<gene>
    <name evidence="2" type="ORF">AK88_00660</name>
</gene>
<dbReference type="VEuPathDB" id="PlasmoDB:AK88_00660"/>
<feature type="domain" description="YTH" evidence="1">
    <location>
        <begin position="31"/>
        <end position="166"/>
    </location>
</feature>
<dbReference type="GO" id="GO:1990247">
    <property type="term" value="F:N6-methyladenosine-containing RNA reader activity"/>
    <property type="evidence" value="ECO:0007669"/>
    <property type="project" value="TreeGrafter"/>
</dbReference>
<dbReference type="Proteomes" id="UP000054561">
    <property type="component" value="Unassembled WGS sequence"/>
</dbReference>
<dbReference type="PROSITE" id="PS50882">
    <property type="entry name" value="YTH"/>
    <property type="match status" value="1"/>
</dbReference>
<dbReference type="GO" id="GO:0003729">
    <property type="term" value="F:mRNA binding"/>
    <property type="evidence" value="ECO:0007669"/>
    <property type="project" value="TreeGrafter"/>
</dbReference>
<dbReference type="InterPro" id="IPR045168">
    <property type="entry name" value="YTH_prot"/>
</dbReference>
<dbReference type="GO" id="GO:0048024">
    <property type="term" value="P:regulation of mRNA splicing, via spliceosome"/>
    <property type="evidence" value="ECO:0007669"/>
    <property type="project" value="TreeGrafter"/>
</dbReference>
<evidence type="ECO:0000313" key="2">
    <source>
        <dbReference type="EMBL" id="KJP89700.1"/>
    </source>
</evidence>
<dbReference type="GO" id="GO:0000398">
    <property type="term" value="P:mRNA splicing, via spliceosome"/>
    <property type="evidence" value="ECO:0007669"/>
    <property type="project" value="TreeGrafter"/>
</dbReference>
<dbReference type="GO" id="GO:0005654">
    <property type="term" value="C:nucleoplasm"/>
    <property type="evidence" value="ECO:0007669"/>
    <property type="project" value="TreeGrafter"/>
</dbReference>
<dbReference type="CDD" id="cd21134">
    <property type="entry name" value="YTH"/>
    <property type="match status" value="1"/>
</dbReference>
<organism evidence="2 3">
    <name type="scientific">Plasmodium fragile</name>
    <dbReference type="NCBI Taxonomy" id="5857"/>
    <lineage>
        <taxon>Eukaryota</taxon>
        <taxon>Sar</taxon>
        <taxon>Alveolata</taxon>
        <taxon>Apicomplexa</taxon>
        <taxon>Aconoidasida</taxon>
        <taxon>Haemosporida</taxon>
        <taxon>Plasmodiidae</taxon>
        <taxon>Plasmodium</taxon>
        <taxon>Plasmodium (Plasmodium)</taxon>
    </lineage>
</organism>
<dbReference type="InterPro" id="IPR007275">
    <property type="entry name" value="YTH_domain"/>
</dbReference>
<dbReference type="Pfam" id="PF04146">
    <property type="entry name" value="YTH"/>
    <property type="match status" value="1"/>
</dbReference>
<dbReference type="RefSeq" id="XP_012333729.1">
    <property type="nucleotide sequence ID" value="XM_012478306.1"/>
</dbReference>
<accession>A0A0D9QRI8</accession>
<dbReference type="PANTHER" id="PTHR12357">
    <property type="entry name" value="YTH YT521-B HOMOLOGY DOMAIN-CONTAINING"/>
    <property type="match status" value="1"/>
</dbReference>
<dbReference type="GeneID" id="24265974"/>
<reference evidence="2 3" key="1">
    <citation type="submission" date="2014-03" db="EMBL/GenBank/DDBJ databases">
        <title>The Genome Sequence of Plasmodium fragile nilgiri.</title>
        <authorList>
            <consortium name="The Broad Institute Genomics Platform"/>
            <consortium name="The Broad Institute Genome Sequencing Center for Infectious Disease"/>
            <person name="Neafsey D."/>
            <person name="Duraisingh M."/>
            <person name="Young S.K."/>
            <person name="Zeng Q."/>
            <person name="Gargeya S."/>
            <person name="Abouelleil A."/>
            <person name="Alvarado L."/>
            <person name="Chapman S.B."/>
            <person name="Gainer-Dewar J."/>
            <person name="Goldberg J."/>
            <person name="Griggs A."/>
            <person name="Gujja S."/>
            <person name="Hansen M."/>
            <person name="Howarth C."/>
            <person name="Imamovic A."/>
            <person name="Larimer J."/>
            <person name="Pearson M."/>
            <person name="Poon T.W."/>
            <person name="Priest M."/>
            <person name="Roberts A."/>
            <person name="Saif S."/>
            <person name="Shea T."/>
            <person name="Sykes S."/>
            <person name="Wortman J."/>
            <person name="Nusbaum C."/>
            <person name="Birren B."/>
        </authorList>
    </citation>
    <scope>NUCLEOTIDE SEQUENCE [LARGE SCALE GENOMIC DNA]</scope>
    <source>
        <strain evidence="3">nilgiri</strain>
    </source>
</reference>
<dbReference type="OMA" id="LNFNIWA"/>
<dbReference type="PANTHER" id="PTHR12357:SF3">
    <property type="entry name" value="YTH DOMAIN-CONTAINING PROTEIN 1"/>
    <property type="match status" value="1"/>
</dbReference>
<sequence>MNPGSYFPAAPPPPPPLSFQGINSLYTSARTKFFLIKSSSDKNISISLNFNIWATTPKNEHKFVPAFTENDYVILIFSVNGSSKFCGYAVMRSMPGESKNSNVYFYYDDKIFRGRNFDIQWIRVVDVSFQEVSHLKNSLNENKPIKVGRDGQEIERMAGIKLCEVFEAKYLSMASCTDQGAQEEIQSNQANHANQTIQVNQVNQANQTNLAKQSKQTSNTAYETSTNLLSSSPLGTEKRDCVKLFPLSNNLNINYGTFKRMYAESQYNLVNIYNPALHVFPIDLTNMSYDEYIDLYESTQQVWQRKMLQLRLGG</sequence>
<dbReference type="OrthoDB" id="6103986at2759"/>
<evidence type="ECO:0000313" key="3">
    <source>
        <dbReference type="Proteomes" id="UP000054561"/>
    </source>
</evidence>
<dbReference type="AlphaFoldDB" id="A0A0D9QRI8"/>
<name>A0A0D9QRI8_PLAFR</name>
<protein>
    <recommendedName>
        <fullName evidence="1">YTH domain-containing protein</fullName>
    </recommendedName>
</protein>
<dbReference type="Gene3D" id="3.10.590.10">
    <property type="entry name" value="ph1033 like domains"/>
    <property type="match status" value="1"/>
</dbReference>
<evidence type="ECO:0000259" key="1">
    <source>
        <dbReference type="PROSITE" id="PS50882"/>
    </source>
</evidence>
<dbReference type="EMBL" id="KQ001649">
    <property type="protein sequence ID" value="KJP89700.1"/>
    <property type="molecule type" value="Genomic_DNA"/>
</dbReference>
<keyword evidence="3" id="KW-1185">Reference proteome</keyword>
<proteinExistence type="predicted"/>